<evidence type="ECO:0008006" key="3">
    <source>
        <dbReference type="Google" id="ProtNLM"/>
    </source>
</evidence>
<evidence type="ECO:0000313" key="2">
    <source>
        <dbReference type="EMBL" id="GAI67364.1"/>
    </source>
</evidence>
<dbReference type="EMBL" id="BARW01000002">
    <property type="protein sequence ID" value="GAI67364.1"/>
    <property type="molecule type" value="Genomic_DNA"/>
</dbReference>
<evidence type="ECO:0000256" key="1">
    <source>
        <dbReference type="SAM" id="Coils"/>
    </source>
</evidence>
<gene>
    <name evidence="2" type="ORF">S12H4_00041</name>
</gene>
<name>X1SHU0_9ZZZZ</name>
<dbReference type="AlphaFoldDB" id="X1SHU0"/>
<feature type="non-terminal residue" evidence="2">
    <location>
        <position position="1"/>
    </location>
</feature>
<protein>
    <recommendedName>
        <fullName evidence="3">HNH nuclease domain-containing protein</fullName>
    </recommendedName>
</protein>
<keyword evidence="1" id="KW-0175">Coiled coil</keyword>
<comment type="caution">
    <text evidence="2">The sequence shown here is derived from an EMBL/GenBank/DDBJ whole genome shotgun (WGS) entry which is preliminary data.</text>
</comment>
<organism evidence="2">
    <name type="scientific">marine sediment metagenome</name>
    <dbReference type="NCBI Taxonomy" id="412755"/>
    <lineage>
        <taxon>unclassified sequences</taxon>
        <taxon>metagenomes</taxon>
        <taxon>ecological metagenomes</taxon>
    </lineage>
</organism>
<proteinExistence type="predicted"/>
<feature type="coiled-coil region" evidence="1">
    <location>
        <begin position="80"/>
        <end position="114"/>
    </location>
</feature>
<sequence length="116" mass="13599">AGYILIKLQPNDFFYPMAKPDSYVLEHRLVVAKALGRCLHLWEIVHHKGDKYSHNSKEDKQDNRYPENLQLVSDDRHKQISILEQKIDFQAQRITQLEAELALLRSQVEANNARTF</sequence>
<reference evidence="2" key="1">
    <citation type="journal article" date="2014" name="Front. Microbiol.">
        <title>High frequency of phylogenetically diverse reductive dehalogenase-homologous genes in deep subseafloor sedimentary metagenomes.</title>
        <authorList>
            <person name="Kawai M."/>
            <person name="Futagami T."/>
            <person name="Toyoda A."/>
            <person name="Takaki Y."/>
            <person name="Nishi S."/>
            <person name="Hori S."/>
            <person name="Arai W."/>
            <person name="Tsubouchi T."/>
            <person name="Morono Y."/>
            <person name="Uchiyama I."/>
            <person name="Ito T."/>
            <person name="Fujiyama A."/>
            <person name="Inagaki F."/>
            <person name="Takami H."/>
        </authorList>
    </citation>
    <scope>NUCLEOTIDE SEQUENCE</scope>
    <source>
        <strain evidence="2">Expedition CK06-06</strain>
    </source>
</reference>
<accession>X1SHU0</accession>